<comment type="similarity">
    <text evidence="1">Belongs to the MIX23 family.</text>
</comment>
<dbReference type="InterPro" id="IPR019171">
    <property type="entry name" value="MIX23"/>
</dbReference>
<evidence type="ECO:0000313" key="4">
    <source>
        <dbReference type="Proteomes" id="UP000079169"/>
    </source>
</evidence>
<organism evidence="4 6">
    <name type="scientific">Diaphorina citri</name>
    <name type="common">Asian citrus psyllid</name>
    <dbReference type="NCBI Taxonomy" id="121845"/>
    <lineage>
        <taxon>Eukaryota</taxon>
        <taxon>Metazoa</taxon>
        <taxon>Ecdysozoa</taxon>
        <taxon>Arthropoda</taxon>
        <taxon>Hexapoda</taxon>
        <taxon>Insecta</taxon>
        <taxon>Pterygota</taxon>
        <taxon>Neoptera</taxon>
        <taxon>Paraneoptera</taxon>
        <taxon>Hemiptera</taxon>
        <taxon>Sternorrhyncha</taxon>
        <taxon>Psylloidea</taxon>
        <taxon>Psyllidae</taxon>
        <taxon>Diaphorininae</taxon>
        <taxon>Diaphorina</taxon>
    </lineage>
</organism>
<evidence type="ECO:0000313" key="5">
    <source>
        <dbReference type="RefSeq" id="XP_026682280.1"/>
    </source>
</evidence>
<dbReference type="KEGG" id="dci:113469062"/>
<dbReference type="STRING" id="121845.A0A3Q0J1F5"/>
<reference evidence="5 6" key="1">
    <citation type="submission" date="2025-04" db="UniProtKB">
        <authorList>
            <consortium name="RefSeq"/>
        </authorList>
    </citation>
    <scope>IDENTIFICATION</scope>
</reference>
<proteinExistence type="inferred from homology"/>
<dbReference type="GO" id="GO:0005758">
    <property type="term" value="C:mitochondrial intermembrane space"/>
    <property type="evidence" value="ECO:0007669"/>
    <property type="project" value="InterPro"/>
</dbReference>
<dbReference type="PANTHER" id="PTHR31905:SF2">
    <property type="entry name" value="PROTEIN MIX23"/>
    <property type="match status" value="1"/>
</dbReference>
<dbReference type="RefSeq" id="XP_026682280.1">
    <property type="nucleotide sequence ID" value="XM_026826479.1"/>
</dbReference>
<evidence type="ECO:0000256" key="3">
    <source>
        <dbReference type="ARBA" id="ARBA00030733"/>
    </source>
</evidence>
<evidence type="ECO:0000256" key="2">
    <source>
        <dbReference type="ARBA" id="ARBA00024228"/>
    </source>
</evidence>
<dbReference type="Proteomes" id="UP000079169">
    <property type="component" value="Unplaced"/>
</dbReference>
<dbReference type="AlphaFoldDB" id="A0A3Q0J1F5"/>
<dbReference type="PANTHER" id="PTHR31905">
    <property type="entry name" value="COILED-COIL DOMAIN-CONTAINING PROTEIN 58"/>
    <property type="match status" value="1"/>
</dbReference>
<protein>
    <recommendedName>
        <fullName evidence="2">Protein MIX23</fullName>
    </recommendedName>
    <alternativeName>
        <fullName evidence="3">Coiled-coil domain-containing protein 58</fullName>
    </alternativeName>
</protein>
<dbReference type="RefSeq" id="XP_026682281.1">
    <property type="nucleotide sequence ID" value="XM_026826480.1"/>
</dbReference>
<evidence type="ECO:0000313" key="6">
    <source>
        <dbReference type="RefSeq" id="XP_026682281.1"/>
    </source>
</evidence>
<keyword evidence="4" id="KW-1185">Reference proteome</keyword>
<evidence type="ECO:0000256" key="1">
    <source>
        <dbReference type="ARBA" id="ARBA00024204"/>
    </source>
</evidence>
<accession>A0A3Q0J1F5</accession>
<dbReference type="GeneID" id="113469063"/>
<name>A0A3Q0J1F5_DIACI</name>
<gene>
    <name evidence="6" type="primary">LOC113469063</name>
    <name evidence="5" type="synonym">LOC113469062</name>
</gene>
<dbReference type="PaxDb" id="121845-A0A3Q0J1F5"/>
<dbReference type="KEGG" id="dci:113469063"/>
<sequence>MECEDFLQFQEALKKMRDVDDKIIYILNSSLPTPSFKPDTDPSTVCQDLYKQVKHLLLI</sequence>